<evidence type="ECO:0000313" key="2">
    <source>
        <dbReference type="Proteomes" id="UP000295341"/>
    </source>
</evidence>
<dbReference type="InterPro" id="IPR032774">
    <property type="entry name" value="WG_beta_rep"/>
</dbReference>
<comment type="caution">
    <text evidence="1">The sequence shown here is derived from an EMBL/GenBank/DDBJ whole genome shotgun (WGS) entry which is preliminary data.</text>
</comment>
<gene>
    <name evidence="1" type="ORF">DFR24_1575</name>
</gene>
<accession>A0A4V3F755</accession>
<reference evidence="1 2" key="1">
    <citation type="submission" date="2019-03" db="EMBL/GenBank/DDBJ databases">
        <title>Genomic Encyclopedia of Type Strains, Phase IV (KMG-IV): sequencing the most valuable type-strain genomes for metagenomic binning, comparative biology and taxonomic classification.</title>
        <authorList>
            <person name="Goeker M."/>
        </authorList>
    </citation>
    <scope>NUCLEOTIDE SEQUENCE [LARGE SCALE GENOMIC DNA]</scope>
    <source>
        <strain evidence="1 2">DSM 26377</strain>
    </source>
</reference>
<evidence type="ECO:0000313" key="1">
    <source>
        <dbReference type="EMBL" id="TDU32186.1"/>
    </source>
</evidence>
<proteinExistence type="predicted"/>
<sequence>MAMLRGLVCAAGIGGIVGTCAAAPPEPRLWPIEVGGKHGAIDIEGKVVIEPQYDASIKFAGGYARVYQNGKAGFVDASGQLVISPKKTITRGSGDFAAEISVASLMGTEFSEGLVAFGLDGKQGYVDASGSIVIAPKFDEAFAFKDGLAIVRSGSKYGWIDRSGEFVIPAAYDKVHPFSDGLACVLVYDKRGYGYMDRKGKWVIEPQFNYAYPHVEERARAQVKGGYAYIDTHGKVVVPPSEDFKISSDYADGRAVFNKTGTGWGYLDPAGKIAIEPKFFGGYAFREGLARATLTGGMNAQGKRSDKLFGYIDRDGRFVIEPQFDDAGDFSEGLAGVLVKGKGYGYVDKKGKLRVAPQYAGVEMYYGGLARVWLQQSGRGPHAYLNTDGKEVWRSP</sequence>
<dbReference type="AlphaFoldDB" id="A0A4V3F755"/>
<dbReference type="PANTHER" id="PTHR37841">
    <property type="entry name" value="GLR2918 PROTEIN"/>
    <property type="match status" value="1"/>
</dbReference>
<organism evidence="1 2">
    <name type="scientific">Panacagrimonas perspica</name>
    <dbReference type="NCBI Taxonomy" id="381431"/>
    <lineage>
        <taxon>Bacteria</taxon>
        <taxon>Pseudomonadati</taxon>
        <taxon>Pseudomonadota</taxon>
        <taxon>Gammaproteobacteria</taxon>
        <taxon>Nevskiales</taxon>
        <taxon>Nevskiaceae</taxon>
        <taxon>Panacagrimonas</taxon>
    </lineage>
</organism>
<dbReference type="RefSeq" id="WP_162851100.1">
    <property type="nucleotide sequence ID" value="NZ_MWIN01000030.1"/>
</dbReference>
<protein>
    <submittedName>
        <fullName evidence="1">WG repeat protein</fullName>
    </submittedName>
</protein>
<dbReference type="SUPFAM" id="SSF69360">
    <property type="entry name" value="Cell wall binding repeat"/>
    <property type="match status" value="1"/>
</dbReference>
<name>A0A4V3F755_9GAMM</name>
<dbReference type="Pfam" id="PF14903">
    <property type="entry name" value="WG_beta_rep"/>
    <property type="match status" value="6"/>
</dbReference>
<keyword evidence="2" id="KW-1185">Reference proteome</keyword>
<dbReference type="EMBL" id="SOBT01000008">
    <property type="protein sequence ID" value="TDU32186.1"/>
    <property type="molecule type" value="Genomic_DNA"/>
</dbReference>
<dbReference type="Proteomes" id="UP000295341">
    <property type="component" value="Unassembled WGS sequence"/>
</dbReference>
<dbReference type="PANTHER" id="PTHR37841:SF1">
    <property type="entry name" value="DUF3298 DOMAIN-CONTAINING PROTEIN"/>
    <property type="match status" value="1"/>
</dbReference>